<evidence type="ECO:0008006" key="6">
    <source>
        <dbReference type="Google" id="ProtNLM"/>
    </source>
</evidence>
<keyword evidence="1 3" id="KW-0732">Signal</keyword>
<dbReference type="Proteomes" id="UP000559027">
    <property type="component" value="Unassembled WGS sequence"/>
</dbReference>
<dbReference type="PANTHER" id="PTHR31836">
    <property type="match status" value="1"/>
</dbReference>
<feature type="signal peptide" evidence="3">
    <location>
        <begin position="1"/>
        <end position="18"/>
    </location>
</feature>
<dbReference type="OrthoDB" id="623670at2759"/>
<feature type="compositionally biased region" description="Low complexity" evidence="2">
    <location>
        <begin position="196"/>
        <end position="228"/>
    </location>
</feature>
<reference evidence="4 5" key="1">
    <citation type="journal article" date="2020" name="ISME J.">
        <title>Uncovering the hidden diversity of litter-decomposition mechanisms in mushroom-forming fungi.</title>
        <authorList>
            <person name="Floudas D."/>
            <person name="Bentzer J."/>
            <person name="Ahren D."/>
            <person name="Johansson T."/>
            <person name="Persson P."/>
            <person name="Tunlid A."/>
        </authorList>
    </citation>
    <scope>NUCLEOTIDE SEQUENCE [LARGE SCALE GENOMIC DNA]</scope>
    <source>
        <strain evidence="4 5">CBS 146.42</strain>
    </source>
</reference>
<evidence type="ECO:0000313" key="4">
    <source>
        <dbReference type="EMBL" id="KAF5358477.1"/>
    </source>
</evidence>
<organism evidence="4 5">
    <name type="scientific">Leucocoprinus leucothites</name>
    <dbReference type="NCBI Taxonomy" id="201217"/>
    <lineage>
        <taxon>Eukaryota</taxon>
        <taxon>Fungi</taxon>
        <taxon>Dikarya</taxon>
        <taxon>Basidiomycota</taxon>
        <taxon>Agaricomycotina</taxon>
        <taxon>Agaricomycetes</taxon>
        <taxon>Agaricomycetidae</taxon>
        <taxon>Agaricales</taxon>
        <taxon>Agaricineae</taxon>
        <taxon>Agaricaceae</taxon>
        <taxon>Leucocoprinus</taxon>
    </lineage>
</organism>
<feature type="region of interest" description="Disordered" evidence="2">
    <location>
        <begin position="145"/>
        <end position="230"/>
    </location>
</feature>
<dbReference type="CDD" id="cd22191">
    <property type="entry name" value="DPBB_RlpA_EXP_N-like"/>
    <property type="match status" value="1"/>
</dbReference>
<dbReference type="InterPro" id="IPR051477">
    <property type="entry name" value="Expansin_CellWall"/>
</dbReference>
<evidence type="ECO:0000313" key="5">
    <source>
        <dbReference type="Proteomes" id="UP000559027"/>
    </source>
</evidence>
<feature type="chain" id="PRO_5034123534" description="RlpA-like double-psi beta-barrel-protein domain-containing protein-containing protein" evidence="3">
    <location>
        <begin position="19"/>
        <end position="267"/>
    </location>
</feature>
<proteinExistence type="predicted"/>
<dbReference type="SUPFAM" id="SSF50685">
    <property type="entry name" value="Barwin-like endoglucanases"/>
    <property type="match status" value="1"/>
</dbReference>
<name>A0A8H5LII0_9AGAR</name>
<comment type="caution">
    <text evidence="4">The sequence shown here is derived from an EMBL/GenBank/DDBJ whole genome shotgun (WGS) entry which is preliminary data.</text>
</comment>
<dbReference type="InterPro" id="IPR036908">
    <property type="entry name" value="RlpA-like_sf"/>
</dbReference>
<protein>
    <recommendedName>
        <fullName evidence="6">RlpA-like double-psi beta-barrel-protein domain-containing protein-containing protein</fullName>
    </recommendedName>
</protein>
<dbReference type="AlphaFoldDB" id="A0A8H5LII0"/>
<evidence type="ECO:0000256" key="1">
    <source>
        <dbReference type="ARBA" id="ARBA00022729"/>
    </source>
</evidence>
<evidence type="ECO:0000256" key="2">
    <source>
        <dbReference type="SAM" id="MobiDB-lite"/>
    </source>
</evidence>
<dbReference type="Gene3D" id="2.40.40.10">
    <property type="entry name" value="RlpA-like domain"/>
    <property type="match status" value="1"/>
</dbReference>
<keyword evidence="5" id="KW-1185">Reference proteome</keyword>
<accession>A0A8H5LII0</accession>
<dbReference type="PANTHER" id="PTHR31836:SF28">
    <property type="entry name" value="SRCR DOMAIN-CONTAINING PROTEIN-RELATED"/>
    <property type="match status" value="1"/>
</dbReference>
<gene>
    <name evidence="4" type="ORF">D9756_001904</name>
</gene>
<sequence>MRLDFTLLALAAPLAVFGDLRHSQRRTHSHHEIAKRAEGHVQLHKRFEGTRWTFYDVGGAAGACGKFNSPDEHIVALNSAQYGGGYPGPNCWRKIVMQIGDKKTTATITDECPGCPYGGLDLTRGLFQFFAPLGTGVLSGNWYFADEEPEDPKPQPTTHKPKPTTTWKPDPPKTTTHHTTHTTTSSTSSTKEHTSTSHSSTHSSTHSSSASSSAASSSSVSHSSGTSSGLVVPTGAVSAESGNVQNILTCNELLVNMGGLVVAGAKA</sequence>
<dbReference type="EMBL" id="JAACJO010000005">
    <property type="protein sequence ID" value="KAF5358477.1"/>
    <property type="molecule type" value="Genomic_DNA"/>
</dbReference>
<evidence type="ECO:0000256" key="3">
    <source>
        <dbReference type="SAM" id="SignalP"/>
    </source>
</evidence>